<dbReference type="GO" id="GO:0006913">
    <property type="term" value="P:nucleocytoplasmic transport"/>
    <property type="evidence" value="ECO:0007669"/>
    <property type="project" value="TreeGrafter"/>
</dbReference>
<dbReference type="GO" id="GO:0005634">
    <property type="term" value="C:nucleus"/>
    <property type="evidence" value="ECO:0007669"/>
    <property type="project" value="TreeGrafter"/>
</dbReference>
<dbReference type="InterPro" id="IPR027038">
    <property type="entry name" value="RanGap"/>
</dbReference>
<dbReference type="Gene3D" id="3.80.10.10">
    <property type="entry name" value="Ribonuclease Inhibitor"/>
    <property type="match status" value="2"/>
</dbReference>
<dbReference type="GO" id="GO:0005096">
    <property type="term" value="F:GTPase activator activity"/>
    <property type="evidence" value="ECO:0007669"/>
    <property type="project" value="UniProtKB-KW"/>
</dbReference>
<dbReference type="EMBL" id="JAFCMP010000034">
    <property type="protein sequence ID" value="KAG5190446.1"/>
    <property type="molecule type" value="Genomic_DNA"/>
</dbReference>
<keyword evidence="3" id="KW-0677">Repeat</keyword>
<keyword evidence="1" id="KW-0343">GTPase activation</keyword>
<protein>
    <submittedName>
        <fullName evidence="4">Uncharacterized protein</fullName>
    </submittedName>
</protein>
<dbReference type="PANTHER" id="PTHR24113:SF12">
    <property type="entry name" value="RAN GTPASE-ACTIVATING PROTEIN 1"/>
    <property type="match status" value="1"/>
</dbReference>
<dbReference type="AlphaFoldDB" id="A0A835ZB08"/>
<dbReference type="InterPro" id="IPR032675">
    <property type="entry name" value="LRR_dom_sf"/>
</dbReference>
<name>A0A835ZB08_9STRA</name>
<dbReference type="Proteomes" id="UP000664859">
    <property type="component" value="Unassembled WGS sequence"/>
</dbReference>
<evidence type="ECO:0000256" key="2">
    <source>
        <dbReference type="ARBA" id="ARBA00022614"/>
    </source>
</evidence>
<proteinExistence type="predicted"/>
<dbReference type="SUPFAM" id="SSF52047">
    <property type="entry name" value="RNI-like"/>
    <property type="match status" value="1"/>
</dbReference>
<dbReference type="GO" id="GO:0031267">
    <property type="term" value="F:small GTPase binding"/>
    <property type="evidence" value="ECO:0007669"/>
    <property type="project" value="TreeGrafter"/>
</dbReference>
<reference evidence="4" key="1">
    <citation type="submission" date="2021-02" db="EMBL/GenBank/DDBJ databases">
        <title>First Annotated Genome of the Yellow-green Alga Tribonema minus.</title>
        <authorList>
            <person name="Mahan K.M."/>
        </authorList>
    </citation>
    <scope>NUCLEOTIDE SEQUENCE</scope>
    <source>
        <strain evidence="4">UTEX B ZZ1240</strain>
    </source>
</reference>
<sequence>MGAAMRRKRRQQQSLWGFSSTTAAVARVLHEDAFSPVLEYLTTSDALRMACTSKHFYTKLPALLSTMDINADALTCAGLRRFTNVRQVTVRATAAAGRKGALRELLACLPSLEALYVGTDAVDEVLGALDASVHGRHLRSLCITPGTAGGSSLAASSQKASWASQLMSLFATCAWPALKHLQLAGDWFEEQCLQFLLLLLSRHGIMQHLEALELCLPVQTPMLAFAGGAHGNGTKLTSTLGRVLCACGGGAHLKTLRLHNVELQHSIGTQSFIDALGSPCTPVLEELDLSSCTTDSLTVSVLADALARARSLRRVSLSLAGVRGSGGSHTSNNSGVSELAAVFSNVPHMRQLQQLSLSHCHGVPAAALLSLVMSLASAPLPHLRALTISDSCMDAETAQALTQLVSGCPRLQRLNLARNAIADSAAMHAAAAARRCCPDLALLQLGGNRLTDIGAIGLVALLHRATRPLVLDFAGGVVGMAPSWALFPSPSCVRSIIQLLRGTHNAHFTVTLSRAALAGATGAIVMGAGGVSLEYSVPRKVAPADCLRRLGFTPAAVLTDAAGGRSASGSSPASGSLGLGWSNSDSIASLGYEGNTVTMTWYQ</sequence>
<dbReference type="PANTHER" id="PTHR24113">
    <property type="entry name" value="RAN GTPASE-ACTIVATING PROTEIN 1"/>
    <property type="match status" value="1"/>
</dbReference>
<organism evidence="4 5">
    <name type="scientific">Tribonema minus</name>
    <dbReference type="NCBI Taxonomy" id="303371"/>
    <lineage>
        <taxon>Eukaryota</taxon>
        <taxon>Sar</taxon>
        <taxon>Stramenopiles</taxon>
        <taxon>Ochrophyta</taxon>
        <taxon>PX clade</taxon>
        <taxon>Xanthophyceae</taxon>
        <taxon>Tribonematales</taxon>
        <taxon>Tribonemataceae</taxon>
        <taxon>Tribonema</taxon>
    </lineage>
</organism>
<dbReference type="SMART" id="SM00368">
    <property type="entry name" value="LRR_RI"/>
    <property type="match status" value="4"/>
</dbReference>
<comment type="caution">
    <text evidence="4">The sequence shown here is derived from an EMBL/GenBank/DDBJ whole genome shotgun (WGS) entry which is preliminary data.</text>
</comment>
<gene>
    <name evidence="4" type="ORF">JKP88DRAFT_352707</name>
</gene>
<dbReference type="GO" id="GO:0005829">
    <property type="term" value="C:cytosol"/>
    <property type="evidence" value="ECO:0007669"/>
    <property type="project" value="TreeGrafter"/>
</dbReference>
<evidence type="ECO:0000256" key="1">
    <source>
        <dbReference type="ARBA" id="ARBA00022468"/>
    </source>
</evidence>
<evidence type="ECO:0000313" key="5">
    <source>
        <dbReference type="Proteomes" id="UP000664859"/>
    </source>
</evidence>
<evidence type="ECO:0000256" key="3">
    <source>
        <dbReference type="ARBA" id="ARBA00022737"/>
    </source>
</evidence>
<dbReference type="GO" id="GO:0048471">
    <property type="term" value="C:perinuclear region of cytoplasm"/>
    <property type="evidence" value="ECO:0007669"/>
    <property type="project" value="TreeGrafter"/>
</dbReference>
<keyword evidence="5" id="KW-1185">Reference proteome</keyword>
<accession>A0A835ZB08</accession>
<keyword evidence="2" id="KW-0433">Leucine-rich repeat</keyword>
<evidence type="ECO:0000313" key="4">
    <source>
        <dbReference type="EMBL" id="KAG5190446.1"/>
    </source>
</evidence>